<comment type="caution">
    <text evidence="6">Lacks conserved residue(s) required for the propagation of feature annotation.</text>
</comment>
<comment type="caution">
    <text evidence="7">The sequence shown here is derived from an EMBL/GenBank/DDBJ whole genome shotgun (WGS) entry which is preliminary data.</text>
</comment>
<evidence type="ECO:0000256" key="5">
    <source>
        <dbReference type="ARBA" id="ARBA00022691"/>
    </source>
</evidence>
<keyword evidence="3 6" id="KW-0489">Methyltransferase</keyword>
<proteinExistence type="inferred from homology"/>
<comment type="similarity">
    <text evidence="6">Belongs to the methyltransferase superfamily. RNA methyltransferase RsmG family.</text>
</comment>
<dbReference type="Gene3D" id="3.40.50.150">
    <property type="entry name" value="Vaccinia Virus protein VP39"/>
    <property type="match status" value="1"/>
</dbReference>
<evidence type="ECO:0000313" key="7">
    <source>
        <dbReference type="EMBL" id="MFD1341196.1"/>
    </source>
</evidence>
<feature type="binding site" evidence="6">
    <location>
        <position position="130"/>
    </location>
    <ligand>
        <name>S-adenosyl-L-methionine</name>
        <dbReference type="ChEBI" id="CHEBI:59789"/>
    </ligand>
</feature>
<keyword evidence="2 6" id="KW-0698">rRNA processing</keyword>
<dbReference type="PANTHER" id="PTHR31760">
    <property type="entry name" value="S-ADENOSYL-L-METHIONINE-DEPENDENT METHYLTRANSFERASES SUPERFAMILY PROTEIN"/>
    <property type="match status" value="1"/>
</dbReference>
<keyword evidence="5 6" id="KW-0949">S-adenosyl-L-methionine</keyword>
<dbReference type="NCBIfam" id="TIGR00138">
    <property type="entry name" value="rsmG_gidB"/>
    <property type="match status" value="1"/>
</dbReference>
<reference evidence="8" key="1">
    <citation type="journal article" date="2019" name="Int. J. Syst. Evol. Microbiol.">
        <title>The Global Catalogue of Microorganisms (GCM) 10K type strain sequencing project: providing services to taxonomists for standard genome sequencing and annotation.</title>
        <authorList>
            <consortium name="The Broad Institute Genomics Platform"/>
            <consortium name="The Broad Institute Genome Sequencing Center for Infectious Disease"/>
            <person name="Wu L."/>
            <person name="Ma J."/>
        </authorList>
    </citation>
    <scope>NUCLEOTIDE SEQUENCE [LARGE SCALE GENOMIC DNA]</scope>
    <source>
        <strain evidence="8">CCUG 62953</strain>
    </source>
</reference>
<dbReference type="EMBL" id="JBHTMU010000002">
    <property type="protein sequence ID" value="MFD1341196.1"/>
    <property type="molecule type" value="Genomic_DNA"/>
</dbReference>
<dbReference type="RefSeq" id="WP_386801253.1">
    <property type="nucleotide sequence ID" value="NZ_JBHTMU010000002.1"/>
</dbReference>
<keyword evidence="4 6" id="KW-0808">Transferase</keyword>
<protein>
    <recommendedName>
        <fullName evidence="6">Ribosomal RNA small subunit methyltransferase G</fullName>
        <ecNumber evidence="6">2.1.1.170</ecNumber>
    </recommendedName>
    <alternativeName>
        <fullName evidence="6">16S rRNA 7-methylguanosine methyltransferase</fullName>
        <shortName evidence="6">16S rRNA m7G methyltransferase</shortName>
    </alternativeName>
</protein>
<keyword evidence="8" id="KW-1185">Reference proteome</keyword>
<sequence>MNVSRETQERLATYAQLLRKWNPKVNLVAPGTINDLETRHIADSAQVHAIARRTDDHWVDLGTGGGFPGLVACILSAETAPELQFTFVESDQRKATFLRTVLRETGLSATVIAKRIEKIPPLSADILSARALAPLDTLLDLALPHGTADTQFLFPKGANWKKEVDNARRRWSFDLEIHKSDLDPQSVILELGDVRNV</sequence>
<dbReference type="Pfam" id="PF02527">
    <property type="entry name" value="GidB"/>
    <property type="match status" value="1"/>
</dbReference>
<feature type="binding site" evidence="6">
    <location>
        <position position="62"/>
    </location>
    <ligand>
        <name>S-adenosyl-L-methionine</name>
        <dbReference type="ChEBI" id="CHEBI:59789"/>
    </ligand>
</feature>
<dbReference type="InterPro" id="IPR029063">
    <property type="entry name" value="SAM-dependent_MTases_sf"/>
</dbReference>
<gene>
    <name evidence="6 7" type="primary">rsmG</name>
    <name evidence="7" type="ORF">ACFQ4E_02065</name>
</gene>
<dbReference type="PIRSF" id="PIRSF003078">
    <property type="entry name" value="GidB"/>
    <property type="match status" value="1"/>
</dbReference>
<evidence type="ECO:0000256" key="6">
    <source>
        <dbReference type="HAMAP-Rule" id="MF_00074"/>
    </source>
</evidence>
<dbReference type="HAMAP" id="MF_00074">
    <property type="entry name" value="16SrRNA_methyltr_G"/>
    <property type="match status" value="1"/>
</dbReference>
<name>A0ABW3ZDG4_9RHOB</name>
<dbReference type="GO" id="GO:0008168">
    <property type="term" value="F:methyltransferase activity"/>
    <property type="evidence" value="ECO:0007669"/>
    <property type="project" value="UniProtKB-KW"/>
</dbReference>
<evidence type="ECO:0000256" key="1">
    <source>
        <dbReference type="ARBA" id="ARBA00022490"/>
    </source>
</evidence>
<evidence type="ECO:0000313" key="8">
    <source>
        <dbReference type="Proteomes" id="UP001597135"/>
    </source>
</evidence>
<dbReference type="InterPro" id="IPR003682">
    <property type="entry name" value="rRNA_ssu_MeTfrase_G"/>
</dbReference>
<comment type="function">
    <text evidence="6">Specifically methylates the N7 position of guanine in position 527 of 16S rRNA.</text>
</comment>
<dbReference type="PANTHER" id="PTHR31760:SF0">
    <property type="entry name" value="S-ADENOSYL-L-METHIONINE-DEPENDENT METHYLTRANSFERASES SUPERFAMILY PROTEIN"/>
    <property type="match status" value="1"/>
</dbReference>
<dbReference type="Proteomes" id="UP001597135">
    <property type="component" value="Unassembled WGS sequence"/>
</dbReference>
<organism evidence="7 8">
    <name type="scientific">Litorisediminicola beolgyonensis</name>
    <dbReference type="NCBI Taxonomy" id="1173614"/>
    <lineage>
        <taxon>Bacteria</taxon>
        <taxon>Pseudomonadati</taxon>
        <taxon>Pseudomonadota</taxon>
        <taxon>Alphaproteobacteria</taxon>
        <taxon>Rhodobacterales</taxon>
        <taxon>Paracoccaceae</taxon>
        <taxon>Litorisediminicola</taxon>
    </lineage>
</organism>
<dbReference type="EC" id="2.1.1.170" evidence="6"/>
<evidence type="ECO:0000256" key="4">
    <source>
        <dbReference type="ARBA" id="ARBA00022679"/>
    </source>
</evidence>
<comment type="subcellular location">
    <subcellularLocation>
        <location evidence="6">Cytoplasm</location>
    </subcellularLocation>
</comment>
<evidence type="ECO:0000256" key="2">
    <source>
        <dbReference type="ARBA" id="ARBA00022552"/>
    </source>
</evidence>
<feature type="binding site" evidence="6">
    <location>
        <begin position="116"/>
        <end position="117"/>
    </location>
    <ligand>
        <name>S-adenosyl-L-methionine</name>
        <dbReference type="ChEBI" id="CHEBI:59789"/>
    </ligand>
</feature>
<feature type="binding site" evidence="6">
    <location>
        <position position="67"/>
    </location>
    <ligand>
        <name>S-adenosyl-L-methionine</name>
        <dbReference type="ChEBI" id="CHEBI:59789"/>
    </ligand>
</feature>
<evidence type="ECO:0000256" key="3">
    <source>
        <dbReference type="ARBA" id="ARBA00022603"/>
    </source>
</evidence>
<dbReference type="GO" id="GO:0032259">
    <property type="term" value="P:methylation"/>
    <property type="evidence" value="ECO:0007669"/>
    <property type="project" value="UniProtKB-KW"/>
</dbReference>
<accession>A0ABW3ZDG4</accession>
<keyword evidence="1 6" id="KW-0963">Cytoplasm</keyword>
<comment type="catalytic activity">
    <reaction evidence="6">
        <text>guanosine(527) in 16S rRNA + S-adenosyl-L-methionine = N(7)-methylguanosine(527) in 16S rRNA + S-adenosyl-L-homocysteine</text>
        <dbReference type="Rhea" id="RHEA:42732"/>
        <dbReference type="Rhea" id="RHEA-COMP:10209"/>
        <dbReference type="Rhea" id="RHEA-COMP:10210"/>
        <dbReference type="ChEBI" id="CHEBI:57856"/>
        <dbReference type="ChEBI" id="CHEBI:59789"/>
        <dbReference type="ChEBI" id="CHEBI:74269"/>
        <dbReference type="ChEBI" id="CHEBI:74480"/>
        <dbReference type="EC" id="2.1.1.170"/>
    </reaction>
</comment>
<dbReference type="SUPFAM" id="SSF53335">
    <property type="entry name" value="S-adenosyl-L-methionine-dependent methyltransferases"/>
    <property type="match status" value="1"/>
</dbReference>